<evidence type="ECO:0000256" key="1">
    <source>
        <dbReference type="ARBA" id="ARBA00004123"/>
    </source>
</evidence>
<feature type="region of interest" description="Disordered" evidence="7">
    <location>
        <begin position="1"/>
        <end position="38"/>
    </location>
</feature>
<dbReference type="InterPro" id="IPR001606">
    <property type="entry name" value="ARID_dom"/>
</dbReference>
<evidence type="ECO:0000313" key="11">
    <source>
        <dbReference type="EMBL" id="CAI5757797.1"/>
    </source>
</evidence>
<evidence type="ECO:0000259" key="10">
    <source>
        <dbReference type="PROSITE" id="PS51184"/>
    </source>
</evidence>
<dbReference type="Pfam" id="PF02373">
    <property type="entry name" value="JmjC"/>
    <property type="match status" value="2"/>
</dbReference>
<name>A0A9W4XL52_9ASCO</name>
<evidence type="ECO:0000313" key="12">
    <source>
        <dbReference type="Proteomes" id="UP001152885"/>
    </source>
</evidence>
<dbReference type="InterPro" id="IPR011011">
    <property type="entry name" value="Znf_FYVE_PHD"/>
</dbReference>
<keyword evidence="4" id="KW-0862">Zinc</keyword>
<dbReference type="PROSITE" id="PS51184">
    <property type="entry name" value="JMJC"/>
    <property type="match status" value="1"/>
</dbReference>
<dbReference type="GO" id="GO:0006355">
    <property type="term" value="P:regulation of DNA-templated transcription"/>
    <property type="evidence" value="ECO:0007669"/>
    <property type="project" value="TreeGrafter"/>
</dbReference>
<dbReference type="InterPro" id="IPR019787">
    <property type="entry name" value="Znf_PHD-finger"/>
</dbReference>
<feature type="region of interest" description="Disordered" evidence="7">
    <location>
        <begin position="1485"/>
        <end position="1824"/>
    </location>
</feature>
<dbReference type="GO" id="GO:0034647">
    <property type="term" value="F:histone H3K4me/H3K4me2/H3K4me3 demethylase activity"/>
    <property type="evidence" value="ECO:0007669"/>
    <property type="project" value="TreeGrafter"/>
</dbReference>
<dbReference type="InterPro" id="IPR003347">
    <property type="entry name" value="JmjC_dom"/>
</dbReference>
<evidence type="ECO:0000259" key="8">
    <source>
        <dbReference type="PROSITE" id="PS51011"/>
    </source>
</evidence>
<dbReference type="PROSITE" id="PS01359">
    <property type="entry name" value="ZF_PHD_1"/>
    <property type="match status" value="1"/>
</dbReference>
<keyword evidence="6" id="KW-0539">Nucleus</keyword>
<feature type="compositionally biased region" description="Basic and acidic residues" evidence="7">
    <location>
        <begin position="1605"/>
        <end position="1615"/>
    </location>
</feature>
<proteinExistence type="predicted"/>
<keyword evidence="3" id="KW-0863">Zinc-finger</keyword>
<dbReference type="InterPro" id="IPR003349">
    <property type="entry name" value="JmjN"/>
</dbReference>
<dbReference type="Pfam" id="PF00628">
    <property type="entry name" value="PHD"/>
    <property type="match status" value="1"/>
</dbReference>
<feature type="compositionally biased region" description="Polar residues" evidence="7">
    <location>
        <begin position="1616"/>
        <end position="1626"/>
    </location>
</feature>
<feature type="compositionally biased region" description="Basic and acidic residues" evidence="7">
    <location>
        <begin position="1689"/>
        <end position="1703"/>
    </location>
</feature>
<dbReference type="SMART" id="SM01014">
    <property type="entry name" value="ARID"/>
    <property type="match status" value="1"/>
</dbReference>
<evidence type="ECO:0000256" key="4">
    <source>
        <dbReference type="ARBA" id="ARBA00022833"/>
    </source>
</evidence>
<dbReference type="SMART" id="SM00545">
    <property type="entry name" value="JmjN"/>
    <property type="match status" value="1"/>
</dbReference>
<dbReference type="EMBL" id="CANTUO010000002">
    <property type="protein sequence ID" value="CAI5757797.1"/>
    <property type="molecule type" value="Genomic_DNA"/>
</dbReference>
<dbReference type="SMART" id="SM00558">
    <property type="entry name" value="JmjC"/>
    <property type="match status" value="1"/>
</dbReference>
<evidence type="ECO:0000259" key="9">
    <source>
        <dbReference type="PROSITE" id="PS51183"/>
    </source>
</evidence>
<feature type="compositionally biased region" description="Polar residues" evidence="7">
    <location>
        <begin position="1"/>
        <end position="11"/>
    </location>
</feature>
<evidence type="ECO:0000256" key="7">
    <source>
        <dbReference type="SAM" id="MobiDB-lite"/>
    </source>
</evidence>
<feature type="compositionally biased region" description="Basic and acidic residues" evidence="7">
    <location>
        <begin position="1786"/>
        <end position="1817"/>
    </location>
</feature>
<dbReference type="InterPro" id="IPR019786">
    <property type="entry name" value="Zinc_finger_PHD-type_CS"/>
</dbReference>
<dbReference type="SUPFAM" id="SSF46774">
    <property type="entry name" value="ARID-like"/>
    <property type="match status" value="1"/>
</dbReference>
<evidence type="ECO:0000256" key="5">
    <source>
        <dbReference type="ARBA" id="ARBA00023004"/>
    </source>
</evidence>
<dbReference type="Gene3D" id="2.60.120.650">
    <property type="entry name" value="Cupin"/>
    <property type="match status" value="1"/>
</dbReference>
<dbReference type="OrthoDB" id="1678912at2759"/>
<dbReference type="InterPro" id="IPR001965">
    <property type="entry name" value="Znf_PHD"/>
</dbReference>
<dbReference type="Pfam" id="PF01388">
    <property type="entry name" value="ARID"/>
    <property type="match status" value="1"/>
</dbReference>
<dbReference type="Proteomes" id="UP001152885">
    <property type="component" value="Unassembled WGS sequence"/>
</dbReference>
<dbReference type="Pfam" id="PF08429">
    <property type="entry name" value="PLU-1"/>
    <property type="match status" value="1"/>
</dbReference>
<accession>A0A9W4XL52</accession>
<keyword evidence="2" id="KW-0479">Metal-binding</keyword>
<dbReference type="PANTHER" id="PTHR10694:SF33">
    <property type="entry name" value="LYSINE-SPECIFIC DEMETHYLASE 5"/>
    <property type="match status" value="1"/>
</dbReference>
<dbReference type="PROSITE" id="PS51183">
    <property type="entry name" value="JMJN"/>
    <property type="match status" value="1"/>
</dbReference>
<dbReference type="SMART" id="SM00249">
    <property type="entry name" value="PHD"/>
    <property type="match status" value="1"/>
</dbReference>
<keyword evidence="5" id="KW-0408">Iron</keyword>
<feature type="compositionally biased region" description="Basic and acidic residues" evidence="7">
    <location>
        <begin position="1627"/>
        <end position="1676"/>
    </location>
</feature>
<feature type="compositionally biased region" description="Basic and acidic residues" evidence="7">
    <location>
        <begin position="1512"/>
        <end position="1533"/>
    </location>
</feature>
<dbReference type="GO" id="GO:0005634">
    <property type="term" value="C:nucleus"/>
    <property type="evidence" value="ECO:0007669"/>
    <property type="project" value="UniProtKB-SubCell"/>
</dbReference>
<protein>
    <submittedName>
        <fullName evidence="11">Uncharacterized protein</fullName>
    </submittedName>
</protein>
<evidence type="ECO:0000256" key="3">
    <source>
        <dbReference type="ARBA" id="ARBA00022771"/>
    </source>
</evidence>
<reference evidence="11" key="1">
    <citation type="submission" date="2022-12" db="EMBL/GenBank/DDBJ databases">
        <authorList>
            <person name="Brejova B."/>
        </authorList>
    </citation>
    <scope>NUCLEOTIDE SEQUENCE</scope>
</reference>
<comment type="subcellular location">
    <subcellularLocation>
        <location evidence="1">Nucleus</location>
    </subcellularLocation>
</comment>
<organism evidence="11 12">
    <name type="scientific">Candida verbasci</name>
    <dbReference type="NCBI Taxonomy" id="1227364"/>
    <lineage>
        <taxon>Eukaryota</taxon>
        <taxon>Fungi</taxon>
        <taxon>Dikarya</taxon>
        <taxon>Ascomycota</taxon>
        <taxon>Saccharomycotina</taxon>
        <taxon>Pichiomycetes</taxon>
        <taxon>Debaryomycetaceae</taxon>
        <taxon>Candida/Lodderomyces clade</taxon>
        <taxon>Candida</taxon>
    </lineage>
</organism>
<dbReference type="InterPro" id="IPR013637">
    <property type="entry name" value="Lys_sp_deMease-like_dom"/>
</dbReference>
<dbReference type="GO" id="GO:0000785">
    <property type="term" value="C:chromatin"/>
    <property type="evidence" value="ECO:0007669"/>
    <property type="project" value="TreeGrafter"/>
</dbReference>
<evidence type="ECO:0000256" key="2">
    <source>
        <dbReference type="ARBA" id="ARBA00022723"/>
    </source>
</evidence>
<evidence type="ECO:0000256" key="6">
    <source>
        <dbReference type="ARBA" id="ARBA00023242"/>
    </source>
</evidence>
<dbReference type="CDD" id="cd16100">
    <property type="entry name" value="ARID"/>
    <property type="match status" value="1"/>
</dbReference>
<gene>
    <name evidence="11" type="ORF">CANVERA_P2309</name>
</gene>
<feature type="compositionally biased region" description="Polar residues" evidence="7">
    <location>
        <begin position="1534"/>
        <end position="1557"/>
    </location>
</feature>
<dbReference type="PANTHER" id="PTHR10694">
    <property type="entry name" value="LYSINE-SPECIFIC DEMETHYLASE"/>
    <property type="match status" value="1"/>
</dbReference>
<keyword evidence="12" id="KW-1185">Reference proteome</keyword>
<feature type="compositionally biased region" description="Polar residues" evidence="7">
    <location>
        <begin position="1489"/>
        <end position="1505"/>
    </location>
</feature>
<feature type="compositionally biased region" description="Basic and acidic residues" evidence="7">
    <location>
        <begin position="1720"/>
        <end position="1748"/>
    </location>
</feature>
<dbReference type="Gene3D" id="3.30.40.10">
    <property type="entry name" value="Zinc/RING finger domain, C3HC4 (zinc finger)"/>
    <property type="match status" value="1"/>
</dbReference>
<dbReference type="SUPFAM" id="SSF57903">
    <property type="entry name" value="FYVE/PHD zinc finger"/>
    <property type="match status" value="1"/>
</dbReference>
<feature type="domain" description="JmjC" evidence="10">
    <location>
        <begin position="525"/>
        <end position="750"/>
    </location>
</feature>
<dbReference type="InterPro" id="IPR036431">
    <property type="entry name" value="ARID_dom_sf"/>
</dbReference>
<feature type="domain" description="JmjN" evidence="9">
    <location>
        <begin position="125"/>
        <end position="166"/>
    </location>
</feature>
<dbReference type="GO" id="GO:0008270">
    <property type="term" value="F:zinc ion binding"/>
    <property type="evidence" value="ECO:0007669"/>
    <property type="project" value="UniProtKB-KW"/>
</dbReference>
<dbReference type="PROSITE" id="PS51011">
    <property type="entry name" value="ARID"/>
    <property type="match status" value="1"/>
</dbReference>
<feature type="domain" description="ARID" evidence="8">
    <location>
        <begin position="207"/>
        <end position="300"/>
    </location>
</feature>
<feature type="compositionally biased region" description="Basic and acidic residues" evidence="7">
    <location>
        <begin position="1558"/>
        <end position="1598"/>
    </location>
</feature>
<sequence length="1886" mass="217971">MSISPRDNQLPRSILDIDDEDITDNTGSSSPYNDEPVQDPTWIKQLQKSNFPSTSRFFDKISLPDLKSYTPTNDENKRISFNGNLSSISYNPFLYPQQDSGNAPIDFDNLPKKINIEPTAISNEIPCYELTQEQLKDPISFLKSVQDQGEKFGAIKVKLPDTEKESFHKNIQVNANLFWFQTNKLLNNPPDDELYLRLSFHKKLIEFRKGKDFKKFSTESDNKSEYTLNNLPMIENRPLDLYKLFQSIMLKGGFIQVINNRLWPQVGRELGYKGEIAKPLTDLLDSTYKLLLYPYELYLTEQNEERINNKKRNIQPIAANKRARSDNTIPPLIIGSAKDYRRSVNLKSAKGFLLNAPHLVEVKQPPTFTIQEIVTRNRRSQDLTYTSIRPQTEFDKCMMEISNYQDESKSKSSPSISSIYNLRQFMEKDLKFQDFLIQNSKLNFNRDTVKSDEFESLYWQYARGEVSHFLKNGLELEMGKDIPSRINGSAFVRMGDDLINYKIALNADKPNANSHQTSEMLKLALHPWNLNNLSHLPNSVLGALNDSNVNNQDLNETRINIGMTFSTENWTCEDHFTQLMNYQFFGACKKWYFIPESEFDKFEHLLSKINKDKNRANINNQGEIDIHRVLVLLTKKLASDEIDYDILHRTLDNIIPTKRDIRLDLKDDKLNKLLKKEEFQYNQEFMITPELLQQHEIKFTSTIQQPGEYIIKFPKTYSSTISYGFNFSEEANFATEHWLDYAVEGEEWLLKQKILPNLSIFKMIIDLAIAYDTGGHIMFNHEIFDRIALVYKDLYKFEIEQRNQIRDLKVKEVVIDDNLNSISDDTFENAYPTRIVVFDAHAQPIVLSMTSFLEKVKSLQNYNIEMQCVYSDEQLEKFHKILRDYSIDYQAWNAKYEEAVNKEYEVTLEAYGQLLKEGEKIYTALSTSSITKDRSDENVEIKKFYSQVENLREFVSKSNKFIEDCQSILAIKHQKKIRNASDINRKDTCPSFDDLMKLISKIPKVNFTSPEIKEILELKNEIVDFDKASRALLSKKNKSFSEITNLINFGEKFGIEIPSLNFLIRVKRRLEWIRFYNLIEKGVDPYADRNEVFTITDLAALYKSGIDILSSDDVEMMKRVEDILIASQKFDQQISGFLKYHYVTDLDLKLLNEIIERFNEEKLFISLENYTELSNLHDNLALINKFSDLDQSTYEGIKQLESLMTGSGLKFNNSAISNAVAETENWINSIWLQEFRRIIIISTLEKNTEVDKSAVNPDLLRKLEWLYNKVKYSFNDDDKCTESTSYLTRNKKTETAKYYCICREPESGTMVACDRCLEWYHVGCVNAVANSENYVCPICLADAKTNDRVSDRQIPYASLKQIYTTGLLLKAAPQKELKLMKDIIDIADKYCNRIQGNINNMSINSDLRYNLDYLKCIIRKFYGSGIYFGELWFMILNLISNMEEDLKEQHLRPRELIYEVQYQSQSKKPFVKEVKESDKGFKIIPKNGARTNVKTNGRNGSSASTRNKKKDKGAPRVAEKKKCNKTVSKDGTQEKLSGSNNQQLPETTKNFSGTTMKETIKSKTEAELGNEENKEQFVDKIDEISSVEEKSADIRGNKEVQTSVRESKNKKESHSTSECSSRPSISTEKELKQDKEVIEKSKNKGVHESVAESDHNIEEDGNVEEKLSDSNDKIEEEKEIEEPNSESSHTTEKINEVEERIWESNHTIIEDEDVEAAASETKDKIEEDQDAERSVSDSDHTIDKDIEKAGPNPDQNIEKEKDFAKPNSESDNIIIKDEDVEEISDSDDKIEDHNESSREVMEIKSKSIGPDNRDRKPITANETTINESSIMREIDQILDLDISREINELTDKPNEIKESTPDLQNVSKMLPSMVSVTTITSRNSST</sequence>
<dbReference type="SUPFAM" id="SSF51197">
    <property type="entry name" value="Clavaminate synthase-like"/>
    <property type="match status" value="1"/>
</dbReference>
<dbReference type="CDD" id="cd15518">
    <property type="entry name" value="PHD_Ecm5p_Lid2p_like"/>
    <property type="match status" value="1"/>
</dbReference>
<dbReference type="GO" id="GO:0003677">
    <property type="term" value="F:DNA binding"/>
    <property type="evidence" value="ECO:0007669"/>
    <property type="project" value="InterPro"/>
</dbReference>
<dbReference type="Gene3D" id="1.10.150.60">
    <property type="entry name" value="ARID DNA-binding domain"/>
    <property type="match status" value="1"/>
</dbReference>
<dbReference type="SMART" id="SM00501">
    <property type="entry name" value="BRIGHT"/>
    <property type="match status" value="1"/>
</dbReference>
<comment type="caution">
    <text evidence="11">The sequence shown here is derived from an EMBL/GenBank/DDBJ whole genome shotgun (WGS) entry which is preliminary data.</text>
</comment>
<dbReference type="InterPro" id="IPR013083">
    <property type="entry name" value="Znf_RING/FYVE/PHD"/>
</dbReference>